<dbReference type="PROSITE" id="PS00301">
    <property type="entry name" value="G_TR_1"/>
    <property type="match status" value="1"/>
</dbReference>
<dbReference type="Proteomes" id="UP001595916">
    <property type="component" value="Unassembled WGS sequence"/>
</dbReference>
<dbReference type="InterPro" id="IPR009001">
    <property type="entry name" value="Transl_elong_EF1A/Init_IF2_C"/>
</dbReference>
<dbReference type="Gene3D" id="1.10.10.2770">
    <property type="match status" value="1"/>
</dbReference>
<keyword evidence="3" id="KW-0963">Cytoplasm</keyword>
<dbReference type="Gene3D" id="2.40.30.10">
    <property type="entry name" value="Translation factors"/>
    <property type="match status" value="2"/>
</dbReference>
<proteinExistence type="predicted"/>
<evidence type="ECO:0000256" key="3">
    <source>
        <dbReference type="ARBA" id="ARBA00022490"/>
    </source>
</evidence>
<dbReference type="SUPFAM" id="SSF50465">
    <property type="entry name" value="EF-Tu/eEF-1alpha/eIF2-gamma C-terminal domain"/>
    <property type="match status" value="1"/>
</dbReference>
<reference evidence="11" key="1">
    <citation type="journal article" date="2019" name="Int. J. Syst. Evol. Microbiol.">
        <title>The Global Catalogue of Microorganisms (GCM) 10K type strain sequencing project: providing services to taxonomists for standard genome sequencing and annotation.</title>
        <authorList>
            <consortium name="The Broad Institute Genomics Platform"/>
            <consortium name="The Broad Institute Genome Sequencing Center for Infectious Disease"/>
            <person name="Wu L."/>
            <person name="Ma J."/>
        </authorList>
    </citation>
    <scope>NUCLEOTIDE SEQUENCE [LARGE SCALE GENOMIC DNA]</scope>
    <source>
        <strain evidence="11">CCUG 46385</strain>
    </source>
</reference>
<dbReference type="InterPro" id="IPR015191">
    <property type="entry name" value="SelB_WHD4"/>
</dbReference>
<dbReference type="Gene3D" id="3.40.50.300">
    <property type="entry name" value="P-loop containing nucleotide triphosphate hydrolases"/>
    <property type="match status" value="1"/>
</dbReference>
<dbReference type="EMBL" id="JBHSHL010000022">
    <property type="protein sequence ID" value="MFC4804774.1"/>
    <property type="molecule type" value="Genomic_DNA"/>
</dbReference>
<evidence type="ECO:0000256" key="4">
    <source>
        <dbReference type="ARBA" id="ARBA00022741"/>
    </source>
</evidence>
<dbReference type="InterPro" id="IPR031157">
    <property type="entry name" value="G_TR_CS"/>
</dbReference>
<dbReference type="CDD" id="cd03696">
    <property type="entry name" value="SelB_II"/>
    <property type="match status" value="1"/>
</dbReference>
<dbReference type="Pfam" id="PF09107">
    <property type="entry name" value="WHD_3rd_SelB"/>
    <property type="match status" value="1"/>
</dbReference>
<dbReference type="InterPro" id="IPR004161">
    <property type="entry name" value="EFTu-like_2"/>
</dbReference>
<dbReference type="SUPFAM" id="SSF52540">
    <property type="entry name" value="P-loop containing nucleoside triphosphate hydrolases"/>
    <property type="match status" value="1"/>
</dbReference>
<dbReference type="SUPFAM" id="SSF50447">
    <property type="entry name" value="Translation proteins"/>
    <property type="match status" value="1"/>
</dbReference>
<keyword evidence="10" id="KW-0251">Elongation factor</keyword>
<gene>
    <name evidence="10" type="primary">selB</name>
    <name evidence="10" type="ORF">ACFO4R_06715</name>
</gene>
<dbReference type="SUPFAM" id="SSF46785">
    <property type="entry name" value="Winged helix' DNA-binding domain"/>
    <property type="match status" value="2"/>
</dbReference>
<comment type="caution">
    <text evidence="10">The sequence shown here is derived from an EMBL/GenBank/DDBJ whole genome shotgun (WGS) entry which is preliminary data.</text>
</comment>
<dbReference type="InterPro" id="IPR015190">
    <property type="entry name" value="Elong_fac_SelB-wing-hlx_typ-2"/>
</dbReference>
<dbReference type="NCBIfam" id="TIGR00475">
    <property type="entry name" value="selB"/>
    <property type="match status" value="1"/>
</dbReference>
<comment type="subcellular location">
    <subcellularLocation>
        <location evidence="1">Cytoplasm</location>
    </subcellularLocation>
</comment>
<evidence type="ECO:0000256" key="1">
    <source>
        <dbReference type="ARBA" id="ARBA00004496"/>
    </source>
</evidence>
<dbReference type="PROSITE" id="PS51722">
    <property type="entry name" value="G_TR_2"/>
    <property type="match status" value="1"/>
</dbReference>
<dbReference type="InterPro" id="IPR000795">
    <property type="entry name" value="T_Tr_GTP-bd_dom"/>
</dbReference>
<dbReference type="Pfam" id="PF25461">
    <property type="entry name" value="Beta-barrel_SelB"/>
    <property type="match status" value="1"/>
</dbReference>
<dbReference type="Pfam" id="PF09106">
    <property type="entry name" value="WHD_2nd_SelB"/>
    <property type="match status" value="1"/>
</dbReference>
<dbReference type="PANTHER" id="PTHR43721:SF22">
    <property type="entry name" value="ELONGATION FACTOR TU, MITOCHONDRIAL"/>
    <property type="match status" value="1"/>
</dbReference>
<feature type="domain" description="Tr-type G" evidence="9">
    <location>
        <begin position="11"/>
        <end position="185"/>
    </location>
</feature>
<dbReference type="InterPro" id="IPR004535">
    <property type="entry name" value="Transl_elong_SelB"/>
</dbReference>
<keyword evidence="5" id="KW-0648">Protein biosynthesis</keyword>
<dbReference type="InterPro" id="IPR005225">
    <property type="entry name" value="Small_GTP-bd"/>
</dbReference>
<organism evidence="10 11">
    <name type="scientific">Filifactor villosus</name>
    <dbReference type="NCBI Taxonomy" id="29374"/>
    <lineage>
        <taxon>Bacteria</taxon>
        <taxon>Bacillati</taxon>
        <taxon>Bacillota</taxon>
        <taxon>Clostridia</taxon>
        <taxon>Peptostreptococcales</taxon>
        <taxon>Filifactoraceae</taxon>
        <taxon>Filifactor</taxon>
    </lineage>
</organism>
<sequence>MKIEGKGFWKMKNMIIGTAGHIDHGKTSLVKALTGRNTDRWEEEQRRGITIDLGFTYFDLKSGDRVGIIDVPGHEKFIDNMVAGVVGMDLVILVIAADEGIMPQTREHMDILGELGVTNSIVVLNKCDLVDEEWLELVEEEVKEELKGTFLENAPILKVSAHTGEGIEELKEKIEEYSQKEEVQKETGSVPRLPIDRVFTISGFGTVITGTLLSGRIRKEDVLMIYPEGKECRIRSIQVHGRDVEECFAGQRVAINLPNIKKNEIKRGSMIAPKDNMKNTMMLDVKLNVLPASKHILYNNSRLHLYIGTKQVLCRAVLLDKEEVWPAESSYVQFRLEEEIAVSRGDRFLVRFYSPVDTIGGGVILDANPTKKKRFQQEVIEDLKRKESGSAGDIIEMQIKSQKDTMVSLTELARRTSMSPAEISKEVESLKEDGAVLSFSTEKDSYLMHHTKHEVCTQKIVTALKEYHSCHPYRFGINKAQIHTTYMKDVARNVFDLYVELLEEEGLIGRRNEYIRTAAFEVSKDETYRTVEGKAEEIFKKARFEFVKLSEVSFGSIGAGELEDIIATLMEEGVLVKVADDTFTLTSLMDEAKGYVLEKLAEENLITIAELRDLLGTNRKNAKQVMEYMDSIKVTKKVGGESERVGF</sequence>
<dbReference type="CDD" id="cd04171">
    <property type="entry name" value="SelB"/>
    <property type="match status" value="1"/>
</dbReference>
<evidence type="ECO:0000256" key="7">
    <source>
        <dbReference type="ARBA" id="ARBA00025526"/>
    </source>
</evidence>
<accession>A0ABV9QLH4</accession>
<dbReference type="InterPro" id="IPR057335">
    <property type="entry name" value="Beta-barrel_SelB"/>
</dbReference>
<dbReference type="PANTHER" id="PTHR43721">
    <property type="entry name" value="ELONGATION FACTOR TU-RELATED"/>
    <property type="match status" value="1"/>
</dbReference>
<comment type="function">
    <text evidence="7">Translation factor necessary for the incorporation of selenocysteine into proteins. It probably replaces EF-Tu for the insertion of selenocysteine directed by the UGA codon. SelB binds GTP and GDP.</text>
</comment>
<dbReference type="Pfam" id="PF03144">
    <property type="entry name" value="GTP_EFTU_D2"/>
    <property type="match status" value="1"/>
</dbReference>
<dbReference type="InterPro" id="IPR050055">
    <property type="entry name" value="EF-Tu_GTPase"/>
</dbReference>
<dbReference type="GO" id="GO:0003746">
    <property type="term" value="F:translation elongation factor activity"/>
    <property type="evidence" value="ECO:0007669"/>
    <property type="project" value="UniProtKB-KW"/>
</dbReference>
<dbReference type="CDD" id="cd15491">
    <property type="entry name" value="selB_III"/>
    <property type="match status" value="1"/>
</dbReference>
<evidence type="ECO:0000313" key="11">
    <source>
        <dbReference type="Proteomes" id="UP001595916"/>
    </source>
</evidence>
<keyword evidence="11" id="KW-1185">Reference proteome</keyword>
<dbReference type="InterPro" id="IPR009000">
    <property type="entry name" value="Transl_B-barrel_sf"/>
</dbReference>
<evidence type="ECO:0000256" key="6">
    <source>
        <dbReference type="ARBA" id="ARBA00023134"/>
    </source>
</evidence>
<dbReference type="InterPro" id="IPR036390">
    <property type="entry name" value="WH_DNA-bd_sf"/>
</dbReference>
<dbReference type="Pfam" id="PF00009">
    <property type="entry name" value="GTP_EFTU"/>
    <property type="match status" value="1"/>
</dbReference>
<evidence type="ECO:0000256" key="2">
    <source>
        <dbReference type="ARBA" id="ARBA00015953"/>
    </source>
</evidence>
<evidence type="ECO:0000259" key="9">
    <source>
        <dbReference type="PROSITE" id="PS51722"/>
    </source>
</evidence>
<dbReference type="RefSeq" id="WP_379788292.1">
    <property type="nucleotide sequence ID" value="NZ_JBHSHL010000022.1"/>
</dbReference>
<evidence type="ECO:0000313" key="10">
    <source>
        <dbReference type="EMBL" id="MFC4804774.1"/>
    </source>
</evidence>
<evidence type="ECO:0000256" key="5">
    <source>
        <dbReference type="ARBA" id="ARBA00022917"/>
    </source>
</evidence>
<name>A0ABV9QLH4_9FIRM</name>
<dbReference type="Gene3D" id="1.10.10.10">
    <property type="entry name" value="Winged helix-like DNA-binding domain superfamily/Winged helix DNA-binding domain"/>
    <property type="match status" value="1"/>
</dbReference>
<dbReference type="PRINTS" id="PR00315">
    <property type="entry name" value="ELONGATNFCT"/>
</dbReference>
<keyword evidence="6" id="KW-0342">GTP-binding</keyword>
<keyword evidence="4" id="KW-0547">Nucleotide-binding</keyword>
<dbReference type="NCBIfam" id="TIGR00231">
    <property type="entry name" value="small_GTP"/>
    <property type="match status" value="1"/>
</dbReference>
<evidence type="ECO:0000256" key="8">
    <source>
        <dbReference type="ARBA" id="ARBA00031615"/>
    </source>
</evidence>
<dbReference type="InterPro" id="IPR036388">
    <property type="entry name" value="WH-like_DNA-bd_sf"/>
</dbReference>
<protein>
    <recommendedName>
        <fullName evidence="2">Selenocysteine-specific elongation factor</fullName>
    </recommendedName>
    <alternativeName>
        <fullName evidence="8">SelB translation factor</fullName>
    </alternativeName>
</protein>
<dbReference type="InterPro" id="IPR027417">
    <property type="entry name" value="P-loop_NTPase"/>
</dbReference>